<name>A0AAJ1Q6N7_9LACT</name>
<dbReference type="EMBL" id="JASOOE010000010">
    <property type="protein sequence ID" value="MDK7187557.1"/>
    <property type="molecule type" value="Genomic_DNA"/>
</dbReference>
<dbReference type="InterPro" id="IPR006549">
    <property type="entry name" value="HAD-SF_hydro_IIIA"/>
</dbReference>
<dbReference type="Pfam" id="PF00702">
    <property type="entry name" value="Hydrolase"/>
    <property type="match status" value="1"/>
</dbReference>
<dbReference type="GO" id="GO:0008962">
    <property type="term" value="F:phosphatidylglycerophosphatase activity"/>
    <property type="evidence" value="ECO:0007669"/>
    <property type="project" value="InterPro"/>
</dbReference>
<dbReference type="AlphaFoldDB" id="A0AAJ1Q6N7"/>
<dbReference type="SUPFAM" id="SSF56784">
    <property type="entry name" value="HAD-like"/>
    <property type="match status" value="1"/>
</dbReference>
<dbReference type="NCBIfam" id="TIGR01662">
    <property type="entry name" value="HAD-SF-IIIA"/>
    <property type="match status" value="1"/>
</dbReference>
<reference evidence="1" key="1">
    <citation type="submission" date="2023-05" db="EMBL/GenBank/DDBJ databases">
        <title>Cataloging the Phylogenetic Diversity of Human Bladder Bacteria.</title>
        <authorList>
            <person name="Du J."/>
        </authorList>
    </citation>
    <scope>NUCLEOTIDE SEQUENCE</scope>
    <source>
        <strain evidence="1">UMB1231</strain>
    </source>
</reference>
<evidence type="ECO:0000313" key="1">
    <source>
        <dbReference type="EMBL" id="MDK7187557.1"/>
    </source>
</evidence>
<comment type="caution">
    <text evidence="1">The sequence shown here is derived from an EMBL/GenBank/DDBJ whole genome shotgun (WGS) entry which is preliminary data.</text>
</comment>
<gene>
    <name evidence="1" type="ORF">QP433_06150</name>
</gene>
<evidence type="ECO:0000313" key="2">
    <source>
        <dbReference type="Proteomes" id="UP001229251"/>
    </source>
</evidence>
<sequence>MRLKHLIRPTWMVNSPYNLEAEDLLRQGIRGMIVDLDNTLLAWNQAEGTPQLSQWVKMMNQAGISCFILSNNYPERVKRVADPLELPFKANALKPLTYNFKKALKALGLRKEEVVVIGDQIMTDVIGANRLGLSVILVKPILNHDNVYTYVNRKLERYAFKILGIDIHSDWGEELGNK</sequence>
<organism evidence="1 2">
    <name type="scientific">Facklamia hominis</name>
    <dbReference type="NCBI Taxonomy" id="178214"/>
    <lineage>
        <taxon>Bacteria</taxon>
        <taxon>Bacillati</taxon>
        <taxon>Bacillota</taxon>
        <taxon>Bacilli</taxon>
        <taxon>Lactobacillales</taxon>
        <taxon>Aerococcaceae</taxon>
        <taxon>Facklamia</taxon>
    </lineage>
</organism>
<dbReference type="InterPro" id="IPR023214">
    <property type="entry name" value="HAD_sf"/>
</dbReference>
<dbReference type="CDD" id="cd16416">
    <property type="entry name" value="HAD_BsYqeG-like"/>
    <property type="match status" value="1"/>
</dbReference>
<dbReference type="Gene3D" id="3.40.50.1000">
    <property type="entry name" value="HAD superfamily/HAD-like"/>
    <property type="match status" value="1"/>
</dbReference>
<accession>A0AAJ1Q6N7</accession>
<dbReference type="InterPro" id="IPR010021">
    <property type="entry name" value="PGPP1/Gep4"/>
</dbReference>
<dbReference type="RefSeq" id="WP_285066033.1">
    <property type="nucleotide sequence ID" value="NZ_JASOOE010000010.1"/>
</dbReference>
<protein>
    <submittedName>
        <fullName evidence="1">YqeG family HAD IIIA-type phosphatase</fullName>
    </submittedName>
</protein>
<dbReference type="InterPro" id="IPR036412">
    <property type="entry name" value="HAD-like_sf"/>
</dbReference>
<dbReference type="NCBIfam" id="TIGR01668">
    <property type="entry name" value="YqeG_hyp_ppase"/>
    <property type="match status" value="1"/>
</dbReference>
<proteinExistence type="predicted"/>
<dbReference type="Proteomes" id="UP001229251">
    <property type="component" value="Unassembled WGS sequence"/>
</dbReference>